<evidence type="ECO:0000256" key="6">
    <source>
        <dbReference type="ARBA" id="ARBA00022490"/>
    </source>
</evidence>
<dbReference type="AlphaFoldDB" id="A0A2U2BB58"/>
<keyword evidence="9 14" id="KW-0326">Glycosidase</keyword>
<gene>
    <name evidence="19" type="primary">treZ</name>
    <name evidence="19" type="ORF">DDZ16_04980</name>
</gene>
<dbReference type="SUPFAM" id="SSF51445">
    <property type="entry name" value="(Trans)glycosidases"/>
    <property type="match status" value="1"/>
</dbReference>
<evidence type="ECO:0000256" key="2">
    <source>
        <dbReference type="ARBA" id="ARBA00005199"/>
    </source>
</evidence>
<evidence type="ECO:0000256" key="10">
    <source>
        <dbReference type="ARBA" id="ARBA00032057"/>
    </source>
</evidence>
<dbReference type="NCBIfam" id="TIGR02402">
    <property type="entry name" value="trehalose_TreZ"/>
    <property type="match status" value="1"/>
</dbReference>
<evidence type="ECO:0000256" key="11">
    <source>
        <dbReference type="ARBA" id="ARBA00033284"/>
    </source>
</evidence>
<dbReference type="CDD" id="cd11325">
    <property type="entry name" value="AmyAc_GTHase"/>
    <property type="match status" value="1"/>
</dbReference>
<dbReference type="PIRSF" id="PIRSF006337">
    <property type="entry name" value="Trehalose_TreZ"/>
    <property type="match status" value="1"/>
</dbReference>
<reference evidence="19 20" key="1">
    <citation type="submission" date="2018-05" db="EMBL/GenBank/DDBJ databases">
        <title>Marinilabilia rubrum sp. nov., isolated from saltern sediment.</title>
        <authorList>
            <person name="Zhang R."/>
        </authorList>
    </citation>
    <scope>NUCLEOTIDE SEQUENCE [LARGE SCALE GENOMIC DNA]</scope>
    <source>
        <strain evidence="19 20">WTE16</strain>
    </source>
</reference>
<dbReference type="EC" id="3.2.1.141" evidence="4 13"/>
<feature type="active site" description="Nucleophile" evidence="15">
    <location>
        <position position="265"/>
    </location>
</feature>
<dbReference type="Gene3D" id="3.20.20.80">
    <property type="entry name" value="Glycosidases"/>
    <property type="match status" value="1"/>
</dbReference>
<evidence type="ECO:0000256" key="15">
    <source>
        <dbReference type="PIRSR" id="PIRSR006337-1"/>
    </source>
</evidence>
<feature type="active site" description="Proton donor" evidence="15">
    <location>
        <position position="302"/>
    </location>
</feature>
<name>A0A2U2BB58_9BACT</name>
<comment type="catalytic activity">
    <reaction evidence="12 14">
        <text>hydrolysis of (1-&gt;4)-alpha-D-glucosidic linkage in 4-alpha-D-[(1-&gt;4)-alpha-D-glucanosyl]n trehalose to yield trehalose and (1-&gt;4)-alpha-D-glucan.</text>
        <dbReference type="EC" id="3.2.1.141"/>
    </reaction>
</comment>
<dbReference type="SMART" id="SM00642">
    <property type="entry name" value="Aamy"/>
    <property type="match status" value="1"/>
</dbReference>
<comment type="caution">
    <text evidence="19">The sequence shown here is derived from an EMBL/GenBank/DDBJ whole genome shotgun (WGS) entry which is preliminary data.</text>
</comment>
<keyword evidence="20" id="KW-1185">Reference proteome</keyword>
<dbReference type="EMBL" id="QEWP01000003">
    <property type="protein sequence ID" value="PWE00296.1"/>
    <property type="molecule type" value="Genomic_DNA"/>
</dbReference>
<evidence type="ECO:0000256" key="3">
    <source>
        <dbReference type="ARBA" id="ARBA00008061"/>
    </source>
</evidence>
<dbReference type="Gene3D" id="2.60.40.10">
    <property type="entry name" value="Immunoglobulins"/>
    <property type="match status" value="1"/>
</dbReference>
<dbReference type="GO" id="GO:0005992">
    <property type="term" value="P:trehalose biosynthetic process"/>
    <property type="evidence" value="ECO:0007669"/>
    <property type="project" value="UniProtKB-UniRule"/>
</dbReference>
<dbReference type="PANTHER" id="PTHR43651:SF11">
    <property type="entry name" value="MALTO-OLIGOSYLTREHALOSE TREHALOHYDROLASE"/>
    <property type="match status" value="1"/>
</dbReference>
<evidence type="ECO:0000256" key="4">
    <source>
        <dbReference type="ARBA" id="ARBA00012268"/>
    </source>
</evidence>
<dbReference type="InterPro" id="IPR006047">
    <property type="entry name" value="GH13_cat_dom"/>
</dbReference>
<comment type="subcellular location">
    <subcellularLocation>
        <location evidence="1 15">Cytoplasm</location>
    </subcellularLocation>
</comment>
<evidence type="ECO:0000256" key="16">
    <source>
        <dbReference type="PIRSR" id="PIRSR006337-2"/>
    </source>
</evidence>
<comment type="similarity">
    <text evidence="3 14">Belongs to the glycosyl hydrolase 13 family.</text>
</comment>
<evidence type="ECO:0000256" key="5">
    <source>
        <dbReference type="ARBA" id="ARBA00015938"/>
    </source>
</evidence>
<dbReference type="InterPro" id="IPR017853">
    <property type="entry name" value="GH"/>
</dbReference>
<accession>A0A2U2BB58</accession>
<dbReference type="CDD" id="cd02853">
    <property type="entry name" value="E_set_MTHase_like_N"/>
    <property type="match status" value="1"/>
</dbReference>
<dbReference type="InterPro" id="IPR044901">
    <property type="entry name" value="Trehalose_TreZ_E-set_sf"/>
</dbReference>
<proteinExistence type="inferred from homology"/>
<evidence type="ECO:0000256" key="14">
    <source>
        <dbReference type="PIRNR" id="PIRNR006337"/>
    </source>
</evidence>
<evidence type="ECO:0000256" key="9">
    <source>
        <dbReference type="ARBA" id="ARBA00023295"/>
    </source>
</evidence>
<evidence type="ECO:0000313" key="20">
    <source>
        <dbReference type="Proteomes" id="UP000244956"/>
    </source>
</evidence>
<feature type="domain" description="Glycosyl hydrolase family 13 catalytic" evidence="18">
    <location>
        <begin position="96"/>
        <end position="463"/>
    </location>
</feature>
<feature type="site" description="Transition state stabilizer" evidence="17">
    <location>
        <position position="396"/>
    </location>
</feature>
<dbReference type="InterPro" id="IPR014756">
    <property type="entry name" value="Ig_E-set"/>
</dbReference>
<dbReference type="GO" id="GO:0033942">
    <property type="term" value="F:4-alpha-D-(1-&gt;4)-alpha-D-glucanotrehalose trehalohydrolase activity"/>
    <property type="evidence" value="ECO:0007669"/>
    <property type="project" value="UniProtKB-EC"/>
</dbReference>
<evidence type="ECO:0000256" key="12">
    <source>
        <dbReference type="ARBA" id="ARBA00034013"/>
    </source>
</evidence>
<dbReference type="Gene3D" id="1.10.10.760">
    <property type="entry name" value="E-set domains of sugar-utilizing enzymes"/>
    <property type="match status" value="1"/>
</dbReference>
<dbReference type="Proteomes" id="UP000244956">
    <property type="component" value="Unassembled WGS sequence"/>
</dbReference>
<dbReference type="OrthoDB" id="9761875at2"/>
<evidence type="ECO:0000256" key="17">
    <source>
        <dbReference type="PIRSR" id="PIRSR006337-3"/>
    </source>
</evidence>
<keyword evidence="7 14" id="KW-0378">Hydrolase</keyword>
<evidence type="ECO:0000313" key="19">
    <source>
        <dbReference type="EMBL" id="PWE00296.1"/>
    </source>
</evidence>
<dbReference type="SUPFAM" id="SSF81296">
    <property type="entry name" value="E set domains"/>
    <property type="match status" value="1"/>
</dbReference>
<feature type="binding site" evidence="16">
    <location>
        <begin position="395"/>
        <end position="400"/>
    </location>
    <ligand>
        <name>substrate</name>
    </ligand>
</feature>
<evidence type="ECO:0000259" key="18">
    <source>
        <dbReference type="SMART" id="SM00642"/>
    </source>
</evidence>
<dbReference type="PANTHER" id="PTHR43651">
    <property type="entry name" value="1,4-ALPHA-GLUCAN-BRANCHING ENZYME"/>
    <property type="match status" value="1"/>
</dbReference>
<evidence type="ECO:0000256" key="8">
    <source>
        <dbReference type="ARBA" id="ARBA00023277"/>
    </source>
</evidence>
<organism evidence="19 20">
    <name type="scientific">Marinilabilia rubra</name>
    <dbReference type="NCBI Taxonomy" id="2162893"/>
    <lineage>
        <taxon>Bacteria</taxon>
        <taxon>Pseudomonadati</taxon>
        <taxon>Bacteroidota</taxon>
        <taxon>Bacteroidia</taxon>
        <taxon>Marinilabiliales</taxon>
        <taxon>Marinilabiliaceae</taxon>
        <taxon>Marinilabilia</taxon>
    </lineage>
</organism>
<keyword evidence="8" id="KW-0119">Carbohydrate metabolism</keyword>
<sequence length="607" mass="69591">MNPKHFHQRPGLILNPEKKSCNALVWAPGAQTVSIVSRFNEKHYLNQSAYGYWEANDLPLVEGDTYEVCLNDDKTFPDPASLSQPRGVHGPSMVTDLASYSWNDDDWNGLDIQKPIIYELHTGTFSKEGTFHGIIDQLPYLRELGINTIELMPATQFPGNRNWGYDGVYPYAVQDSYGGAGELQKLVDQCHQQGLAVILDVVYNHLGPEGNYLSQFGPYFTNKYQTPWGRAVNFDDEWSDAVRHFFIENALMWFGDFHIDGLRLDAAHAIKDFGARHFLAQLKEATNEFNAERGKKHFLMAECDLNDVRYINTPDKGGYNMDAQWCDEFHHSLHVMVTGEERGYYSDFGGIGPLVKSLNHGFVYDGIYSPHRKKTFGSSTDGQFGHKFVVFAQNHDQVGNRMMGDRLGTNISFELQKVVAATYLLSPFTPFLFMGEEFGEKSPFLYFTSHSDKDLIKNVRKGRKNEFKDFMGNLNPPDPQAAETFKKSVLTLREKWDSTQQALFKWYKTLIRFRKEQPFWAENPREYFEAEALNEKILRVAIRHKQDVFFMLMNFGPEKIHLDLEAVEPMLCSATDEWSGPVNHVHDLKKGNILELPGECFIFLKTK</sequence>
<keyword evidence="6" id="KW-0963">Cytoplasm</keyword>
<dbReference type="Pfam" id="PF00128">
    <property type="entry name" value="Alpha-amylase"/>
    <property type="match status" value="1"/>
</dbReference>
<evidence type="ECO:0000256" key="1">
    <source>
        <dbReference type="ARBA" id="ARBA00004496"/>
    </source>
</evidence>
<feature type="binding site" evidence="16">
    <location>
        <begin position="327"/>
        <end position="331"/>
    </location>
    <ligand>
        <name>substrate</name>
    </ligand>
</feature>
<dbReference type="UniPathway" id="UPA00299"/>
<evidence type="ECO:0000256" key="7">
    <source>
        <dbReference type="ARBA" id="ARBA00022801"/>
    </source>
</evidence>
<protein>
    <recommendedName>
        <fullName evidence="5 13">Malto-oligosyltrehalose trehalohydrolase</fullName>
        <shortName evidence="14">MTHase</shortName>
        <ecNumber evidence="4 13">3.2.1.141</ecNumber>
    </recommendedName>
    <alternativeName>
        <fullName evidence="11 14">4-alpha-D-((1-&gt;4)-alpha-D-glucano)trehalose trehalohydrolase</fullName>
    </alternativeName>
    <alternativeName>
        <fullName evidence="10 14">Maltooligosyl trehalose trehalohydrolase</fullName>
    </alternativeName>
</protein>
<dbReference type="RefSeq" id="WP_109263336.1">
    <property type="nucleotide sequence ID" value="NZ_QEWP01000003.1"/>
</dbReference>
<comment type="pathway">
    <text evidence="2 14">Glycan biosynthesis; trehalose biosynthesis.</text>
</comment>
<feature type="binding site" evidence="16">
    <location>
        <begin position="263"/>
        <end position="268"/>
    </location>
    <ligand>
        <name>substrate</name>
    </ligand>
</feature>
<dbReference type="InterPro" id="IPR012768">
    <property type="entry name" value="Trehalose_TreZ"/>
</dbReference>
<evidence type="ECO:0000256" key="13">
    <source>
        <dbReference type="NCBIfam" id="TIGR02402"/>
    </source>
</evidence>
<dbReference type="GO" id="GO:0005737">
    <property type="term" value="C:cytoplasm"/>
    <property type="evidence" value="ECO:0007669"/>
    <property type="project" value="UniProtKB-SubCell"/>
</dbReference>
<dbReference type="InterPro" id="IPR013783">
    <property type="entry name" value="Ig-like_fold"/>
</dbReference>